<dbReference type="AlphaFoldDB" id="A0A6A6S617"/>
<evidence type="ECO:0000313" key="2">
    <source>
        <dbReference type="Proteomes" id="UP000799753"/>
    </source>
</evidence>
<evidence type="ECO:0000313" key="1">
    <source>
        <dbReference type="EMBL" id="KAF2642173.1"/>
    </source>
</evidence>
<sequence length="130" mass="14764">MNCLDLYFIHGEWRTQEMPKRCPRESCVLRVHQPSLVFPSRVQRGECRGTPFGLEPVNLPALVDGGEDVDGLMWLACRRLDDAPNGARHTSLVPHHYTATHYRIVSCNWSRLGPEEFGFRLSEGLSDGQD</sequence>
<reference evidence="1" key="1">
    <citation type="journal article" date="2020" name="Stud. Mycol.">
        <title>101 Dothideomycetes genomes: a test case for predicting lifestyles and emergence of pathogens.</title>
        <authorList>
            <person name="Haridas S."/>
            <person name="Albert R."/>
            <person name="Binder M."/>
            <person name="Bloem J."/>
            <person name="Labutti K."/>
            <person name="Salamov A."/>
            <person name="Andreopoulos B."/>
            <person name="Baker S."/>
            <person name="Barry K."/>
            <person name="Bills G."/>
            <person name="Bluhm B."/>
            <person name="Cannon C."/>
            <person name="Castanera R."/>
            <person name="Culley D."/>
            <person name="Daum C."/>
            <person name="Ezra D."/>
            <person name="Gonzalez J."/>
            <person name="Henrissat B."/>
            <person name="Kuo A."/>
            <person name="Liang C."/>
            <person name="Lipzen A."/>
            <person name="Lutzoni F."/>
            <person name="Magnuson J."/>
            <person name="Mondo S."/>
            <person name="Nolan M."/>
            <person name="Ohm R."/>
            <person name="Pangilinan J."/>
            <person name="Park H.-J."/>
            <person name="Ramirez L."/>
            <person name="Alfaro M."/>
            <person name="Sun H."/>
            <person name="Tritt A."/>
            <person name="Yoshinaga Y."/>
            <person name="Zwiers L.-H."/>
            <person name="Turgeon B."/>
            <person name="Goodwin S."/>
            <person name="Spatafora J."/>
            <person name="Crous P."/>
            <person name="Grigoriev I."/>
        </authorList>
    </citation>
    <scope>NUCLEOTIDE SEQUENCE</scope>
    <source>
        <strain evidence="1">CBS 473.64</strain>
    </source>
</reference>
<dbReference type="EMBL" id="MU006782">
    <property type="protein sequence ID" value="KAF2642173.1"/>
    <property type="molecule type" value="Genomic_DNA"/>
</dbReference>
<accession>A0A6A6S617</accession>
<gene>
    <name evidence="1" type="ORF">P280DRAFT_295611</name>
</gene>
<dbReference type="Proteomes" id="UP000799753">
    <property type="component" value="Unassembled WGS sequence"/>
</dbReference>
<organism evidence="1 2">
    <name type="scientific">Massarina eburnea CBS 473.64</name>
    <dbReference type="NCBI Taxonomy" id="1395130"/>
    <lineage>
        <taxon>Eukaryota</taxon>
        <taxon>Fungi</taxon>
        <taxon>Dikarya</taxon>
        <taxon>Ascomycota</taxon>
        <taxon>Pezizomycotina</taxon>
        <taxon>Dothideomycetes</taxon>
        <taxon>Pleosporomycetidae</taxon>
        <taxon>Pleosporales</taxon>
        <taxon>Massarineae</taxon>
        <taxon>Massarinaceae</taxon>
        <taxon>Massarina</taxon>
    </lineage>
</organism>
<proteinExistence type="predicted"/>
<keyword evidence="2" id="KW-1185">Reference proteome</keyword>
<protein>
    <submittedName>
        <fullName evidence="1">Uncharacterized protein</fullName>
    </submittedName>
</protein>
<name>A0A6A6S617_9PLEO</name>